<dbReference type="AlphaFoldDB" id="A0A1J5P0Y7"/>
<protein>
    <submittedName>
        <fullName evidence="1">Glycine cleavage system H protein</fullName>
    </submittedName>
</protein>
<dbReference type="PANTHER" id="PTHR11715">
    <property type="entry name" value="GLYCINE CLEAVAGE SYSTEM H PROTEIN"/>
    <property type="match status" value="1"/>
</dbReference>
<dbReference type="EMBL" id="MLJW01007887">
    <property type="protein sequence ID" value="OIQ64722.1"/>
    <property type="molecule type" value="Genomic_DNA"/>
</dbReference>
<dbReference type="Gene3D" id="2.40.50.100">
    <property type="match status" value="1"/>
</dbReference>
<dbReference type="CDD" id="cd06848">
    <property type="entry name" value="GCS_H"/>
    <property type="match status" value="1"/>
</dbReference>
<dbReference type="GO" id="GO:0005829">
    <property type="term" value="C:cytosol"/>
    <property type="evidence" value="ECO:0007669"/>
    <property type="project" value="TreeGrafter"/>
</dbReference>
<dbReference type="GO" id="GO:0005960">
    <property type="term" value="C:glycine cleavage complex"/>
    <property type="evidence" value="ECO:0007669"/>
    <property type="project" value="InterPro"/>
</dbReference>
<dbReference type="Pfam" id="PF01597">
    <property type="entry name" value="GCV_H"/>
    <property type="match status" value="1"/>
</dbReference>
<accession>A0A1J5P0Y7</accession>
<proteinExistence type="predicted"/>
<dbReference type="GO" id="GO:0009249">
    <property type="term" value="P:protein lipoylation"/>
    <property type="evidence" value="ECO:0007669"/>
    <property type="project" value="TreeGrafter"/>
</dbReference>
<dbReference type="InterPro" id="IPR033753">
    <property type="entry name" value="GCV_H/Fam206"/>
</dbReference>
<gene>
    <name evidence="1" type="primary">gcvH_19</name>
    <name evidence="1" type="ORF">GALL_537270</name>
</gene>
<dbReference type="InterPro" id="IPR011053">
    <property type="entry name" value="Single_hybrid_motif"/>
</dbReference>
<dbReference type="InterPro" id="IPR002930">
    <property type="entry name" value="GCV_H"/>
</dbReference>
<dbReference type="GO" id="GO:0019464">
    <property type="term" value="P:glycine decarboxylation via glycine cleavage system"/>
    <property type="evidence" value="ECO:0007669"/>
    <property type="project" value="InterPro"/>
</dbReference>
<comment type="caution">
    <text evidence="1">The sequence shown here is derived from an EMBL/GenBank/DDBJ whole genome shotgun (WGS) entry which is preliminary data.</text>
</comment>
<sequence>MECNGCEFRPELYYDDQYQIWARREEDGSLTVGMTDISQTVAGKILHVRVRRPGTLRPVGKPVATIESGKWAGPVPNVFDCEIEEANHDVLDDPNLLNIEPYEAWIARVRPSGTVEEALSCMVTGDIAQAGYCERTRREDIHCERGAR</sequence>
<dbReference type="SUPFAM" id="SSF51230">
    <property type="entry name" value="Single hybrid motif"/>
    <property type="match status" value="1"/>
</dbReference>
<evidence type="ECO:0000313" key="1">
    <source>
        <dbReference type="EMBL" id="OIQ64722.1"/>
    </source>
</evidence>
<name>A0A1J5P0Y7_9ZZZZ</name>
<reference evidence="1" key="1">
    <citation type="submission" date="2016-10" db="EMBL/GenBank/DDBJ databases">
        <title>Sequence of Gallionella enrichment culture.</title>
        <authorList>
            <person name="Poehlein A."/>
            <person name="Muehling M."/>
            <person name="Daniel R."/>
        </authorList>
    </citation>
    <scope>NUCLEOTIDE SEQUENCE</scope>
</reference>
<organism evidence="1">
    <name type="scientific">mine drainage metagenome</name>
    <dbReference type="NCBI Taxonomy" id="410659"/>
    <lineage>
        <taxon>unclassified sequences</taxon>
        <taxon>metagenomes</taxon>
        <taxon>ecological metagenomes</taxon>
    </lineage>
</organism>
<dbReference type="PANTHER" id="PTHR11715:SF3">
    <property type="entry name" value="GLYCINE CLEAVAGE SYSTEM H PROTEIN-RELATED"/>
    <property type="match status" value="1"/>
</dbReference>